<dbReference type="InterPro" id="IPR051792">
    <property type="entry name" value="GGT_bact"/>
</dbReference>
<dbReference type="GO" id="GO:0016746">
    <property type="term" value="F:acyltransferase activity"/>
    <property type="evidence" value="ECO:0007669"/>
    <property type="project" value="UniProtKB-KW"/>
</dbReference>
<reference evidence="5" key="1">
    <citation type="submission" date="2018-05" db="EMBL/GenBank/DDBJ databases">
        <authorList>
            <person name="Lanie J.A."/>
            <person name="Ng W.-L."/>
            <person name="Kazmierczak K.M."/>
            <person name="Andrzejewski T.M."/>
            <person name="Davidsen T.M."/>
            <person name="Wayne K.J."/>
            <person name="Tettelin H."/>
            <person name="Glass J.I."/>
            <person name="Rusch D."/>
            <person name="Podicherti R."/>
            <person name="Tsui H.-C.T."/>
            <person name="Winkler M.E."/>
        </authorList>
    </citation>
    <scope>NUCLEOTIDE SEQUENCE</scope>
</reference>
<gene>
    <name evidence="5" type="ORF">METZ01_LOCUS46340</name>
</gene>
<accession>A0A381RNN6</accession>
<dbReference type="InterPro" id="IPR043137">
    <property type="entry name" value="GGT_ssub_C"/>
</dbReference>
<sequence>MALLSRSSVTRVAAAIVVVLLIGPSPVPLTASTQPVRARHAMVVSQDSLASQVGERVLRDGGNAIDAAVAVAFALAVTYPTAGNIGGGGFLVYRPSEGEPVTYDFREMAPAAAFATMFMRGDEYDRVLHHNGHLAVGVPGTVAGLHLAWVEHGSLPWDRLVAPAIRLARDGFVVSQALASSLAGVLPRMADYPASVAQFSNGGVPYRVGEILRQGDLALTLSRIGAQGPLGFYAGETAELVAREMAAHGGIMTKGDLAGYRAVRRAPLMGTYRGVDVISMPPASSGGATVVQILNILEGYDLVGSGSGSATTTHVIIEAMRRAYADRALHLGDPAFNQGMPLDRLVSKEYAAELRRTIDLDEASASSPDSFTWSVEGDETTHLSVVDRARNAVALTYTLEQGYGSKITVPGAGFLLNNEMGDFNPVPGRTTVSGLIGTGPNLVEPGKRMLSSMTPTILAQDGRFLMATGSPGGRTIINTVLMTILNVVDFGMNIQEAIDAPRLHHQWLPDETRYERWGLSPDTLMLLSEKGHRMVETRIQGAVAAIYYNATDDMLEGAEDRRRTSAAVGF</sequence>
<dbReference type="Pfam" id="PF01019">
    <property type="entry name" value="G_glu_transpept"/>
    <property type="match status" value="1"/>
</dbReference>
<dbReference type="Gene3D" id="3.60.20.40">
    <property type="match status" value="1"/>
</dbReference>
<keyword evidence="2" id="KW-0378">Hydrolase</keyword>
<keyword evidence="1" id="KW-0808">Transferase</keyword>
<evidence type="ECO:0000256" key="3">
    <source>
        <dbReference type="ARBA" id="ARBA00023145"/>
    </source>
</evidence>
<dbReference type="AlphaFoldDB" id="A0A381RNN6"/>
<dbReference type="InterPro" id="IPR029055">
    <property type="entry name" value="Ntn_hydrolases_N"/>
</dbReference>
<dbReference type="EMBL" id="UINC01002151">
    <property type="protein sequence ID" value="SUZ93486.1"/>
    <property type="molecule type" value="Genomic_DNA"/>
</dbReference>
<keyword evidence="4" id="KW-0012">Acyltransferase</keyword>
<dbReference type="GO" id="GO:0006751">
    <property type="term" value="P:glutathione catabolic process"/>
    <property type="evidence" value="ECO:0007669"/>
    <property type="project" value="InterPro"/>
</dbReference>
<dbReference type="InterPro" id="IPR043138">
    <property type="entry name" value="GGT_lsub"/>
</dbReference>
<dbReference type="GO" id="GO:0036374">
    <property type="term" value="F:glutathione hydrolase activity"/>
    <property type="evidence" value="ECO:0007669"/>
    <property type="project" value="InterPro"/>
</dbReference>
<organism evidence="5">
    <name type="scientific">marine metagenome</name>
    <dbReference type="NCBI Taxonomy" id="408172"/>
    <lineage>
        <taxon>unclassified sequences</taxon>
        <taxon>metagenomes</taxon>
        <taxon>ecological metagenomes</taxon>
    </lineage>
</organism>
<dbReference type="Gene3D" id="1.10.246.130">
    <property type="match status" value="1"/>
</dbReference>
<evidence type="ECO:0000313" key="5">
    <source>
        <dbReference type="EMBL" id="SUZ93486.1"/>
    </source>
</evidence>
<evidence type="ECO:0008006" key="6">
    <source>
        <dbReference type="Google" id="ProtNLM"/>
    </source>
</evidence>
<name>A0A381RNN6_9ZZZZ</name>
<proteinExistence type="predicted"/>
<evidence type="ECO:0000256" key="1">
    <source>
        <dbReference type="ARBA" id="ARBA00022679"/>
    </source>
</evidence>
<dbReference type="InterPro" id="IPR000101">
    <property type="entry name" value="GGT_peptidase"/>
</dbReference>
<keyword evidence="3" id="KW-0865">Zymogen</keyword>
<dbReference type="PANTHER" id="PTHR43199">
    <property type="entry name" value="GLUTATHIONE HYDROLASE"/>
    <property type="match status" value="1"/>
</dbReference>
<protein>
    <recommendedName>
        <fullName evidence="6">Gamma-glutamyltransferase</fullName>
    </recommendedName>
</protein>
<dbReference type="PRINTS" id="PR01210">
    <property type="entry name" value="GGTRANSPTASE"/>
</dbReference>
<evidence type="ECO:0000256" key="4">
    <source>
        <dbReference type="ARBA" id="ARBA00023315"/>
    </source>
</evidence>
<dbReference type="NCBIfam" id="TIGR00066">
    <property type="entry name" value="g_glut_trans"/>
    <property type="match status" value="1"/>
</dbReference>
<dbReference type="SUPFAM" id="SSF56235">
    <property type="entry name" value="N-terminal nucleophile aminohydrolases (Ntn hydrolases)"/>
    <property type="match status" value="1"/>
</dbReference>
<evidence type="ECO:0000256" key="2">
    <source>
        <dbReference type="ARBA" id="ARBA00022801"/>
    </source>
</evidence>
<dbReference type="PANTHER" id="PTHR43199:SF1">
    <property type="entry name" value="GLUTATHIONE HYDROLASE PROENZYME"/>
    <property type="match status" value="1"/>
</dbReference>